<evidence type="ECO:0000313" key="2">
    <source>
        <dbReference type="EMBL" id="ORV75017.1"/>
    </source>
</evidence>
<keyword evidence="1" id="KW-0472">Membrane</keyword>
<protein>
    <recommendedName>
        <fullName evidence="4">GAF domain-containing protein</fullName>
    </recommendedName>
</protein>
<evidence type="ECO:0000313" key="3">
    <source>
        <dbReference type="Proteomes" id="UP000193928"/>
    </source>
</evidence>
<gene>
    <name evidence="2" type="ORF">AWC08_00750</name>
</gene>
<reference evidence="2 3" key="1">
    <citation type="submission" date="2016-01" db="EMBL/GenBank/DDBJ databases">
        <title>The new phylogeny of the genus Mycobacterium.</title>
        <authorList>
            <person name="Tarcisio F."/>
            <person name="Conor M."/>
            <person name="Antonella G."/>
            <person name="Elisabetta G."/>
            <person name="Giulia F.S."/>
            <person name="Sara T."/>
            <person name="Anna F."/>
            <person name="Clotilde B."/>
            <person name="Roberto B."/>
            <person name="Veronica D.S."/>
            <person name="Fabio R."/>
            <person name="Monica P."/>
            <person name="Olivier J."/>
            <person name="Enrico T."/>
            <person name="Nicola S."/>
        </authorList>
    </citation>
    <scope>NUCLEOTIDE SEQUENCE [LARGE SCALE GENOMIC DNA]</scope>
    <source>
        <strain evidence="2 3">DSM 44160</strain>
    </source>
</reference>
<dbReference type="RefSeq" id="WP_069435393.1">
    <property type="nucleotide sequence ID" value="NZ_JACKSU010000044.1"/>
</dbReference>
<dbReference type="AlphaFoldDB" id="A0A1X1VYF1"/>
<organism evidence="2 3">
    <name type="scientific">Mycobacterium gordonae</name>
    <dbReference type="NCBI Taxonomy" id="1778"/>
    <lineage>
        <taxon>Bacteria</taxon>
        <taxon>Bacillati</taxon>
        <taxon>Actinomycetota</taxon>
        <taxon>Actinomycetes</taxon>
        <taxon>Mycobacteriales</taxon>
        <taxon>Mycobacteriaceae</taxon>
        <taxon>Mycobacterium</taxon>
    </lineage>
</organism>
<accession>A0A1X1VYF1</accession>
<feature type="transmembrane region" description="Helical" evidence="1">
    <location>
        <begin position="15"/>
        <end position="48"/>
    </location>
</feature>
<sequence length="261" mass="27680">MTALWLGYWLDEFKIFALAVSAACLASGGGVLAVAWVAGLVLIVVGAAIPALQLYWARQGATLDETTAGREKLLEEVLQPLLELGASVALVPAKNDRVAAALNAARQAVRDLTFRAFGTIPGIRTVVYNVSDDQTKMVPLYTAGRPDRPGDFVKGTPRGDKAFQVLCGKDPFVFAPDLDRGSPVEWAGSGVGYKTFITAPIRSQDDGYGLLTIDAPVAGTLDKRHGATLSLFAATLGVLFAEAIRGPGRAQVHSERLNSRT</sequence>
<keyword evidence="3" id="KW-1185">Reference proteome</keyword>
<dbReference type="EMBL" id="LQOY01000183">
    <property type="protein sequence ID" value="ORV75017.1"/>
    <property type="molecule type" value="Genomic_DNA"/>
</dbReference>
<name>A0A1X1VYF1_MYCGO</name>
<dbReference type="Proteomes" id="UP000193928">
    <property type="component" value="Unassembled WGS sequence"/>
</dbReference>
<evidence type="ECO:0008006" key="4">
    <source>
        <dbReference type="Google" id="ProtNLM"/>
    </source>
</evidence>
<keyword evidence="1" id="KW-1133">Transmembrane helix</keyword>
<keyword evidence="1" id="KW-0812">Transmembrane</keyword>
<proteinExistence type="predicted"/>
<comment type="caution">
    <text evidence="2">The sequence shown here is derived from an EMBL/GenBank/DDBJ whole genome shotgun (WGS) entry which is preliminary data.</text>
</comment>
<evidence type="ECO:0000256" key="1">
    <source>
        <dbReference type="SAM" id="Phobius"/>
    </source>
</evidence>